<dbReference type="Gene3D" id="3.10.350.10">
    <property type="entry name" value="LysM domain"/>
    <property type="match status" value="1"/>
</dbReference>
<evidence type="ECO:0000256" key="4">
    <source>
        <dbReference type="SAM" id="SignalP"/>
    </source>
</evidence>
<accession>A0A1Y2FJN3</accession>
<keyword evidence="4" id="KW-0732">Signal</keyword>
<feature type="region of interest" description="Disordered" evidence="3">
    <location>
        <begin position="33"/>
        <end position="71"/>
    </location>
</feature>
<dbReference type="GO" id="GO:0008061">
    <property type="term" value="F:chitin binding"/>
    <property type="evidence" value="ECO:0007669"/>
    <property type="project" value="UniProtKB-KW"/>
</dbReference>
<name>A0A1Y2FJN3_9BASI</name>
<dbReference type="Proteomes" id="UP000193467">
    <property type="component" value="Unassembled WGS sequence"/>
</dbReference>
<dbReference type="CDD" id="cd00118">
    <property type="entry name" value="LysM"/>
    <property type="match status" value="1"/>
</dbReference>
<evidence type="ECO:0000313" key="6">
    <source>
        <dbReference type="EMBL" id="ORY84173.1"/>
    </source>
</evidence>
<keyword evidence="1" id="KW-0147">Chitin-binding</keyword>
<evidence type="ECO:0000313" key="7">
    <source>
        <dbReference type="Proteomes" id="UP000193467"/>
    </source>
</evidence>
<dbReference type="InterPro" id="IPR036779">
    <property type="entry name" value="LysM_dom_sf"/>
</dbReference>
<gene>
    <name evidence="6" type="ORF">BCR35DRAFT_62559</name>
</gene>
<evidence type="ECO:0000259" key="5">
    <source>
        <dbReference type="PROSITE" id="PS51782"/>
    </source>
</evidence>
<sequence length="235" mass="24528">MFSASTLPLALLATLSTVTASSFNSPHGGHAIRRAPSHHWSRSNLPGRVNSSRPRMARRGSSDEPSTLSEGSLTAAEGCTQWYHVAAGDSCYSAIATVTGGLALEDFYSMNPQINEDCFNLWAGFDYCVARTTTSSSSSATSSKAVANNAVVHAVQTTSSQTTTTAAASSTASAEDDDEDCDADDEEYASTSAPVRAAVAQTTTAAPATSTDGRLGLVLQVFGRRRVGFLVQGCR</sequence>
<dbReference type="AlphaFoldDB" id="A0A1Y2FJN3"/>
<dbReference type="InParanoid" id="A0A1Y2FJN3"/>
<evidence type="ECO:0000256" key="3">
    <source>
        <dbReference type="SAM" id="MobiDB-lite"/>
    </source>
</evidence>
<dbReference type="InterPro" id="IPR018392">
    <property type="entry name" value="LysM"/>
</dbReference>
<evidence type="ECO:0000256" key="1">
    <source>
        <dbReference type="ARBA" id="ARBA00022669"/>
    </source>
</evidence>
<comment type="caution">
    <text evidence="6">The sequence shown here is derived from an EMBL/GenBank/DDBJ whole genome shotgun (WGS) entry which is preliminary data.</text>
</comment>
<dbReference type="PANTHER" id="PTHR34997">
    <property type="entry name" value="AM15"/>
    <property type="match status" value="1"/>
</dbReference>
<dbReference type="InterPro" id="IPR052210">
    <property type="entry name" value="LysM1-like"/>
</dbReference>
<dbReference type="STRING" id="106004.A0A1Y2FJN3"/>
<protein>
    <recommendedName>
        <fullName evidence="5">LysM domain-containing protein</fullName>
    </recommendedName>
</protein>
<dbReference type="EMBL" id="MCGR01000018">
    <property type="protein sequence ID" value="ORY84173.1"/>
    <property type="molecule type" value="Genomic_DNA"/>
</dbReference>
<evidence type="ECO:0000256" key="2">
    <source>
        <dbReference type="ARBA" id="ARBA00023026"/>
    </source>
</evidence>
<organism evidence="6 7">
    <name type="scientific">Leucosporidium creatinivorum</name>
    <dbReference type="NCBI Taxonomy" id="106004"/>
    <lineage>
        <taxon>Eukaryota</taxon>
        <taxon>Fungi</taxon>
        <taxon>Dikarya</taxon>
        <taxon>Basidiomycota</taxon>
        <taxon>Pucciniomycotina</taxon>
        <taxon>Microbotryomycetes</taxon>
        <taxon>Leucosporidiales</taxon>
        <taxon>Leucosporidium</taxon>
    </lineage>
</organism>
<feature type="domain" description="LysM" evidence="5">
    <location>
        <begin position="81"/>
        <end position="129"/>
    </location>
</feature>
<keyword evidence="7" id="KW-1185">Reference proteome</keyword>
<dbReference type="PROSITE" id="PS51782">
    <property type="entry name" value="LYSM"/>
    <property type="match status" value="1"/>
</dbReference>
<dbReference type="OrthoDB" id="5985073at2759"/>
<reference evidence="6 7" key="1">
    <citation type="submission" date="2016-07" db="EMBL/GenBank/DDBJ databases">
        <title>Pervasive Adenine N6-methylation of Active Genes in Fungi.</title>
        <authorList>
            <consortium name="DOE Joint Genome Institute"/>
            <person name="Mondo S.J."/>
            <person name="Dannebaum R.O."/>
            <person name="Kuo R.C."/>
            <person name="Labutti K."/>
            <person name="Haridas S."/>
            <person name="Kuo A."/>
            <person name="Salamov A."/>
            <person name="Ahrendt S.R."/>
            <person name="Lipzen A."/>
            <person name="Sullivan W."/>
            <person name="Andreopoulos W.B."/>
            <person name="Clum A."/>
            <person name="Lindquist E."/>
            <person name="Daum C."/>
            <person name="Ramamoorthy G.K."/>
            <person name="Gryganskyi A."/>
            <person name="Culley D."/>
            <person name="Magnuson J.K."/>
            <person name="James T.Y."/>
            <person name="O'Malley M.A."/>
            <person name="Stajich J.E."/>
            <person name="Spatafora J.W."/>
            <person name="Visel A."/>
            <person name="Grigoriev I.V."/>
        </authorList>
    </citation>
    <scope>NUCLEOTIDE SEQUENCE [LARGE SCALE GENOMIC DNA]</scope>
    <source>
        <strain evidence="6 7">62-1032</strain>
    </source>
</reference>
<feature type="compositionally biased region" description="Low complexity" evidence="3">
    <location>
        <begin position="157"/>
        <end position="173"/>
    </location>
</feature>
<proteinExistence type="predicted"/>
<feature type="signal peptide" evidence="4">
    <location>
        <begin position="1"/>
        <end position="20"/>
    </location>
</feature>
<feature type="region of interest" description="Disordered" evidence="3">
    <location>
        <begin position="157"/>
        <end position="196"/>
    </location>
</feature>
<feature type="compositionally biased region" description="Acidic residues" evidence="3">
    <location>
        <begin position="174"/>
        <end position="188"/>
    </location>
</feature>
<dbReference type="PANTHER" id="PTHR34997:SF1">
    <property type="entry name" value="PEPTIDOGLYCAN-BINDING LYSIN DOMAIN"/>
    <property type="match status" value="1"/>
</dbReference>
<keyword evidence="2" id="KW-0843">Virulence</keyword>
<feature type="chain" id="PRO_5012802034" description="LysM domain-containing protein" evidence="4">
    <location>
        <begin position="21"/>
        <end position="235"/>
    </location>
</feature>